<keyword evidence="4" id="KW-1185">Reference proteome</keyword>
<reference evidence="3 4" key="1">
    <citation type="submission" date="2018-11" db="EMBL/GenBank/DDBJ databases">
        <title>Vibrio LJC006 sp. nov., isolated from seawater during the bloom of the enteromorpha.</title>
        <authorList>
            <person name="Liang J."/>
        </authorList>
    </citation>
    <scope>NUCLEOTIDE SEQUENCE [LARGE SCALE GENOMIC DNA]</scope>
    <source>
        <strain evidence="3 4">LJC006</strain>
    </source>
</reference>
<evidence type="ECO:0000313" key="3">
    <source>
        <dbReference type="EMBL" id="RQW61840.1"/>
    </source>
</evidence>
<protein>
    <submittedName>
        <fullName evidence="3">YceI family protein</fullName>
    </submittedName>
</protein>
<feature type="domain" description="Lipid/polyisoprenoid-binding YceI-like" evidence="2">
    <location>
        <begin position="24"/>
        <end position="187"/>
    </location>
</feature>
<dbReference type="Proteomes" id="UP000281112">
    <property type="component" value="Unassembled WGS sequence"/>
</dbReference>
<dbReference type="InterPro" id="IPR036761">
    <property type="entry name" value="TTHA0802/YceI-like_sf"/>
</dbReference>
<sequence>MKKSLLVLGLALASATPFAASAADYVIDTQGAHASINFKVSHLGYSYTIGRFNTFEGTFSYDPEAIDSSKVSVKVDTTSLDSNHAERDKHLRSADFIDASKYPTATFVSKKVEDKGDGDIAITGDLTLHGKTKPVTIDAEFIGAGDDPWGGKRAGFQGETTLNLADFDIKAMGLVDKVEMHLYVEGIQQ</sequence>
<dbReference type="EMBL" id="RJVQ01000009">
    <property type="protein sequence ID" value="RQW61840.1"/>
    <property type="molecule type" value="Genomic_DNA"/>
</dbReference>
<keyword evidence="1" id="KW-0732">Signal</keyword>
<dbReference type="PANTHER" id="PTHR34406">
    <property type="entry name" value="PROTEIN YCEI"/>
    <property type="match status" value="1"/>
</dbReference>
<accession>A0A3N9TCS1</accession>
<dbReference type="Pfam" id="PF04264">
    <property type="entry name" value="YceI"/>
    <property type="match status" value="1"/>
</dbReference>
<comment type="caution">
    <text evidence="3">The sequence shown here is derived from an EMBL/GenBank/DDBJ whole genome shotgun (WGS) entry which is preliminary data.</text>
</comment>
<feature type="signal peptide" evidence="1">
    <location>
        <begin position="1"/>
        <end position="22"/>
    </location>
</feature>
<dbReference type="InterPro" id="IPR007372">
    <property type="entry name" value="Lipid/polyisoprenoid-bd_YceI"/>
</dbReference>
<dbReference type="AlphaFoldDB" id="A0A3N9TCS1"/>
<organism evidence="3 4">
    <name type="scientific">Vibrio viridaestus</name>
    <dbReference type="NCBI Taxonomy" id="2487322"/>
    <lineage>
        <taxon>Bacteria</taxon>
        <taxon>Pseudomonadati</taxon>
        <taxon>Pseudomonadota</taxon>
        <taxon>Gammaproteobacteria</taxon>
        <taxon>Vibrionales</taxon>
        <taxon>Vibrionaceae</taxon>
        <taxon>Vibrio</taxon>
    </lineage>
</organism>
<name>A0A3N9TCS1_9VIBR</name>
<evidence type="ECO:0000313" key="4">
    <source>
        <dbReference type="Proteomes" id="UP000281112"/>
    </source>
</evidence>
<feature type="chain" id="PRO_5018204630" evidence="1">
    <location>
        <begin position="23"/>
        <end position="189"/>
    </location>
</feature>
<dbReference type="PANTHER" id="PTHR34406:SF1">
    <property type="entry name" value="PROTEIN YCEI"/>
    <property type="match status" value="1"/>
</dbReference>
<dbReference type="Gene3D" id="2.40.128.110">
    <property type="entry name" value="Lipid/polyisoprenoid-binding, YceI-like"/>
    <property type="match status" value="1"/>
</dbReference>
<dbReference type="NCBIfam" id="NF002994">
    <property type="entry name" value="PRK03757.1"/>
    <property type="match status" value="1"/>
</dbReference>
<dbReference type="RefSeq" id="WP_124938439.1">
    <property type="nucleotide sequence ID" value="NZ_RJVQ01000009.1"/>
</dbReference>
<dbReference type="SUPFAM" id="SSF101874">
    <property type="entry name" value="YceI-like"/>
    <property type="match status" value="1"/>
</dbReference>
<gene>
    <name evidence="3" type="ORF">EES38_17175</name>
</gene>
<dbReference type="SMART" id="SM00867">
    <property type="entry name" value="YceI"/>
    <property type="match status" value="1"/>
</dbReference>
<evidence type="ECO:0000256" key="1">
    <source>
        <dbReference type="SAM" id="SignalP"/>
    </source>
</evidence>
<proteinExistence type="predicted"/>
<dbReference type="OrthoDB" id="9811006at2"/>
<evidence type="ECO:0000259" key="2">
    <source>
        <dbReference type="SMART" id="SM00867"/>
    </source>
</evidence>